<name>A0A9R0V3G1_TRITD</name>
<dbReference type="Pfam" id="PF03478">
    <property type="entry name" value="Beta-prop_KIB1-4"/>
    <property type="match status" value="1"/>
</dbReference>
<dbReference type="OMA" id="ELESWMY"/>
<dbReference type="PANTHER" id="PTHR45560">
    <property type="entry name" value="OS04G0163150 PROTEIN-RELATED"/>
    <property type="match status" value="1"/>
</dbReference>
<proteinExistence type="predicted"/>
<evidence type="ECO:0000313" key="2">
    <source>
        <dbReference type="EMBL" id="VAH14515.1"/>
    </source>
</evidence>
<protein>
    <recommendedName>
        <fullName evidence="1">KIB1-4 beta-propeller domain-containing protein</fullName>
    </recommendedName>
</protein>
<dbReference type="PANTHER" id="PTHR45560:SF4">
    <property type="entry name" value="OS04G0164500 PROTEIN"/>
    <property type="match status" value="1"/>
</dbReference>
<accession>A0A9R0V3G1</accession>
<evidence type="ECO:0000259" key="1">
    <source>
        <dbReference type="Pfam" id="PF03478"/>
    </source>
</evidence>
<keyword evidence="3" id="KW-1185">Reference proteome</keyword>
<dbReference type="AlphaFoldDB" id="A0A9R0V3G1"/>
<dbReference type="Proteomes" id="UP000324705">
    <property type="component" value="Chromosome 1B"/>
</dbReference>
<evidence type="ECO:0000313" key="3">
    <source>
        <dbReference type="Proteomes" id="UP000324705"/>
    </source>
</evidence>
<organism evidence="2 3">
    <name type="scientific">Triticum turgidum subsp. durum</name>
    <name type="common">Durum wheat</name>
    <name type="synonym">Triticum durum</name>
    <dbReference type="NCBI Taxonomy" id="4567"/>
    <lineage>
        <taxon>Eukaryota</taxon>
        <taxon>Viridiplantae</taxon>
        <taxon>Streptophyta</taxon>
        <taxon>Embryophyta</taxon>
        <taxon>Tracheophyta</taxon>
        <taxon>Spermatophyta</taxon>
        <taxon>Magnoliopsida</taxon>
        <taxon>Liliopsida</taxon>
        <taxon>Poales</taxon>
        <taxon>Poaceae</taxon>
        <taxon>BOP clade</taxon>
        <taxon>Pooideae</taxon>
        <taxon>Triticodae</taxon>
        <taxon>Triticeae</taxon>
        <taxon>Triticinae</taxon>
        <taxon>Triticum</taxon>
    </lineage>
</organism>
<dbReference type="Gramene" id="TRITD1Bv1G047820.1">
    <property type="protein sequence ID" value="TRITD1Bv1G047820.1"/>
    <property type="gene ID" value="TRITD1Bv1G047820"/>
</dbReference>
<feature type="domain" description="KIB1-4 beta-propeller" evidence="1">
    <location>
        <begin position="4"/>
        <end position="264"/>
    </location>
</feature>
<dbReference type="EMBL" id="LT934112">
    <property type="protein sequence ID" value="VAH14515.1"/>
    <property type="molecule type" value="Genomic_DNA"/>
</dbReference>
<gene>
    <name evidence="2" type="ORF">TRITD_1Bv1G047820</name>
</gene>
<reference evidence="2 3" key="1">
    <citation type="submission" date="2017-09" db="EMBL/GenBank/DDBJ databases">
        <authorList>
            <consortium name="International Durum Wheat Genome Sequencing Consortium (IDWGSC)"/>
            <person name="Milanesi L."/>
        </authorList>
    </citation>
    <scope>NUCLEOTIDE SEQUENCE [LARGE SCALE GENOMIC DNA]</scope>
    <source>
        <strain evidence="3">cv. Svevo</strain>
    </source>
</reference>
<dbReference type="InterPro" id="IPR005174">
    <property type="entry name" value="KIB1-4_b-propeller"/>
</dbReference>
<sequence length="306" mass="34239">MQLRLPHMSTMGLFVPDTRYLHFSLRIPDFLKARFGGGPPYDHEWGPVGYNTSTLIYYQMREHFYRKVVISTSPLPSSYAVMLIMEHKIGAPAFATAKHPVWRLAPSREGVEDAIHHDGRFYSVSYSGLVEAWERNAVSGVYTSTAVAPRLALGKNEEGSSSSCRKYLAAAPGGRLMVVLKYLEVIKEQNGQGRRPCSFKVHALSDQGQWKEATDIGNVALFVGVNNSLCLPMMERPEIKASCVYYTDNELGNRSTYDGDGGRGESDLQAVGVYSLKDGTMKKIWDLGEQVRNFYPPPVWILPSKY</sequence>